<dbReference type="Gene3D" id="3.20.20.80">
    <property type="entry name" value="Glycosidases"/>
    <property type="match status" value="1"/>
</dbReference>
<keyword evidence="2" id="KW-1185">Reference proteome</keyword>
<gene>
    <name evidence="1" type="ORF">GMOD_00010488</name>
</gene>
<protein>
    <submittedName>
        <fullName evidence="1">Alpha-13-glucanase mutanase</fullName>
    </submittedName>
</protein>
<organism evidence="1 2">
    <name type="scientific">Pyrenophora seminiperda CCB06</name>
    <dbReference type="NCBI Taxonomy" id="1302712"/>
    <lineage>
        <taxon>Eukaryota</taxon>
        <taxon>Fungi</taxon>
        <taxon>Dikarya</taxon>
        <taxon>Ascomycota</taxon>
        <taxon>Pezizomycotina</taxon>
        <taxon>Dothideomycetes</taxon>
        <taxon>Pleosporomycetidae</taxon>
        <taxon>Pleosporales</taxon>
        <taxon>Pleosporineae</taxon>
        <taxon>Pleosporaceae</taxon>
        <taxon>Pyrenophora</taxon>
    </lineage>
</organism>
<dbReference type="Proteomes" id="UP000265663">
    <property type="component" value="Unassembled WGS sequence"/>
</dbReference>
<dbReference type="AlphaFoldDB" id="A0A3M7MJX9"/>
<proteinExistence type="predicted"/>
<evidence type="ECO:0000313" key="1">
    <source>
        <dbReference type="EMBL" id="RMZ74703.1"/>
    </source>
</evidence>
<reference evidence="1 2" key="1">
    <citation type="journal article" date="2014" name="PLoS ONE">
        <title>De novo Genome Assembly of the Fungal Plant Pathogen Pyrenophora semeniperda.</title>
        <authorList>
            <person name="Soliai M.M."/>
            <person name="Meyer S.E."/>
            <person name="Udall J.A."/>
            <person name="Elzinga D.E."/>
            <person name="Hermansen R.A."/>
            <person name="Bodily P.M."/>
            <person name="Hart A.A."/>
            <person name="Coleman C.E."/>
        </authorList>
    </citation>
    <scope>NUCLEOTIDE SEQUENCE [LARGE SCALE GENOMIC DNA]</scope>
    <source>
        <strain evidence="1 2">CCB06</strain>
        <tissue evidence="1">Mycelium</tissue>
    </source>
</reference>
<dbReference type="EMBL" id="ML014741">
    <property type="protein sequence ID" value="RMZ74703.1"/>
    <property type="molecule type" value="Genomic_DNA"/>
</dbReference>
<evidence type="ECO:0000313" key="2">
    <source>
        <dbReference type="Proteomes" id="UP000265663"/>
    </source>
</evidence>
<accession>A0A3M7MJX9</accession>
<name>A0A3M7MJX9_9PLEO</name>
<dbReference type="GO" id="GO:0051118">
    <property type="term" value="F:glucan endo-1,3-alpha-glucosidase activity"/>
    <property type="evidence" value="ECO:0007669"/>
    <property type="project" value="InterPro"/>
</dbReference>
<dbReference type="OrthoDB" id="3257981at2759"/>
<dbReference type="Pfam" id="PF03659">
    <property type="entry name" value="Glyco_hydro_71"/>
    <property type="match status" value="1"/>
</dbReference>
<dbReference type="InterPro" id="IPR005197">
    <property type="entry name" value="Glyco_hydro_71"/>
</dbReference>
<sequence>MVFRYSKTKPVLHHFNHEGISAFAHYRRSWAQPVRGGNQSCLRPFHGMSLDIMSGFLGRFNELELTNTRLQVDNADGWSDGRWTTEIVMAQTANIDAFALNMPAGSSVTAEQVSNAFIAANSRGFKLFFSFDYAGNGAWAKDDVISLLKTYASNGAYFLHDGVKPLVSTFEGPGSAADWVEIKATIGCFFIPDWSSIGAGPAVALEVRSFHDPDAPPCSCKD</sequence>